<gene>
    <name evidence="2" type="ORF">WCD41_06755</name>
</gene>
<evidence type="ECO:0000256" key="1">
    <source>
        <dbReference type="SAM" id="MobiDB-lite"/>
    </source>
</evidence>
<name>A0ABU8N1A2_9PSEU</name>
<keyword evidence="3" id="KW-1185">Reference proteome</keyword>
<reference evidence="2 3" key="1">
    <citation type="submission" date="2024-03" db="EMBL/GenBank/DDBJ databases">
        <title>Actinomycetospora sp. OC33-EN06, a novel actinomycete isolated from wild orchid (Aerides multiflora).</title>
        <authorList>
            <person name="Suriyachadkun C."/>
        </authorList>
    </citation>
    <scope>NUCLEOTIDE SEQUENCE [LARGE SCALE GENOMIC DNA]</scope>
    <source>
        <strain evidence="2 3">OC33-EN06</strain>
    </source>
</reference>
<proteinExistence type="predicted"/>
<evidence type="ECO:0000313" key="2">
    <source>
        <dbReference type="EMBL" id="MEJ2886146.1"/>
    </source>
</evidence>
<dbReference type="EMBL" id="JBBEGL010000002">
    <property type="protein sequence ID" value="MEJ2886146.1"/>
    <property type="molecule type" value="Genomic_DNA"/>
</dbReference>
<organism evidence="2 3">
    <name type="scientific">Actinomycetospora aeridis</name>
    <dbReference type="NCBI Taxonomy" id="3129231"/>
    <lineage>
        <taxon>Bacteria</taxon>
        <taxon>Bacillati</taxon>
        <taxon>Actinomycetota</taxon>
        <taxon>Actinomycetes</taxon>
        <taxon>Pseudonocardiales</taxon>
        <taxon>Pseudonocardiaceae</taxon>
        <taxon>Actinomycetospora</taxon>
    </lineage>
</organism>
<accession>A0ABU8N1A2</accession>
<comment type="caution">
    <text evidence="2">The sequence shown here is derived from an EMBL/GenBank/DDBJ whole genome shotgun (WGS) entry which is preliminary data.</text>
</comment>
<feature type="region of interest" description="Disordered" evidence="1">
    <location>
        <begin position="52"/>
        <end position="89"/>
    </location>
</feature>
<protein>
    <submittedName>
        <fullName evidence="2">Uncharacterized protein</fullName>
    </submittedName>
</protein>
<dbReference type="Proteomes" id="UP001370100">
    <property type="component" value="Unassembled WGS sequence"/>
</dbReference>
<dbReference type="RefSeq" id="WP_337712634.1">
    <property type="nucleotide sequence ID" value="NZ_JBBEGL010000002.1"/>
</dbReference>
<sequence length="89" mass="9434">MLPRPVAVAIVIALTLLEGVNIIGQVFLGTGDTAIHVMYPAVLGALGLTTKRAEPDTAAPEPAEPSEPDTDPLEARTSRHRRDGRQGPR</sequence>
<evidence type="ECO:0000313" key="3">
    <source>
        <dbReference type="Proteomes" id="UP001370100"/>
    </source>
</evidence>